<feature type="domain" description="GP-PDE" evidence="2">
    <location>
        <begin position="39"/>
        <end position="272"/>
    </location>
</feature>
<reference evidence="3 4" key="1">
    <citation type="submission" date="2019-11" db="EMBL/GenBank/DDBJ databases">
        <authorList>
            <person name="Zheng R.K."/>
            <person name="Sun C.M."/>
        </authorList>
    </citation>
    <scope>NUCLEOTIDE SEQUENCE [LARGE SCALE GENOMIC DNA]</scope>
    <source>
        <strain evidence="3 4">WC007</strain>
    </source>
</reference>
<evidence type="ECO:0000313" key="4">
    <source>
        <dbReference type="Proteomes" id="UP000428260"/>
    </source>
</evidence>
<protein>
    <submittedName>
        <fullName evidence="3">Glycerophosphodiester phosphodiesterase</fullName>
    </submittedName>
</protein>
<keyword evidence="4" id="KW-1185">Reference proteome</keyword>
<dbReference type="GO" id="GO:0006629">
    <property type="term" value="P:lipid metabolic process"/>
    <property type="evidence" value="ECO:0007669"/>
    <property type="project" value="InterPro"/>
</dbReference>
<organism evidence="3 4">
    <name type="scientific">Maribellus comscasis</name>
    <dbReference type="NCBI Taxonomy" id="2681766"/>
    <lineage>
        <taxon>Bacteria</taxon>
        <taxon>Pseudomonadati</taxon>
        <taxon>Bacteroidota</taxon>
        <taxon>Bacteroidia</taxon>
        <taxon>Marinilabiliales</taxon>
        <taxon>Prolixibacteraceae</taxon>
        <taxon>Maribellus</taxon>
    </lineage>
</organism>
<dbReference type="Proteomes" id="UP000428260">
    <property type="component" value="Chromosome"/>
</dbReference>
<dbReference type="GO" id="GO:0008081">
    <property type="term" value="F:phosphoric diester hydrolase activity"/>
    <property type="evidence" value="ECO:0007669"/>
    <property type="project" value="InterPro"/>
</dbReference>
<dbReference type="InterPro" id="IPR017946">
    <property type="entry name" value="PLC-like_Pdiesterase_TIM-brl"/>
</dbReference>
<sequence length="279" mass="30934">MKKTILFVLAFCFSLSIVEGNIGLAFNGKTEKRKDLPVHGFCAHRGAMVTHPENTIVAFKAAVEAGAQMVELDVWLTQDGKMVIMHDETVDRTTNGSGRISDFTLAKIKKLDAGSWKSSDFEGEKVPTFEEALSVLPRNIWINVHVKGEGETPVMAAKLLQKENRLNQAFLACSGKAAKDAKEAVPGILICNMDRQDSNWDYVNATIKMKANFIQLKGKITPEFAEYTKALKKNGIRVNYFGTDSPDELKLLFEYGVDFPLVNDIVHTSGYLETILEGL</sequence>
<name>A0A6I6JNT3_9BACT</name>
<dbReference type="EMBL" id="CP046401">
    <property type="protein sequence ID" value="QGY42779.1"/>
    <property type="molecule type" value="Genomic_DNA"/>
</dbReference>
<feature type="signal peptide" evidence="1">
    <location>
        <begin position="1"/>
        <end position="18"/>
    </location>
</feature>
<evidence type="ECO:0000313" key="3">
    <source>
        <dbReference type="EMBL" id="QGY42779.1"/>
    </source>
</evidence>
<dbReference type="PANTHER" id="PTHR46211">
    <property type="entry name" value="GLYCEROPHOSPHORYL DIESTER PHOSPHODIESTERASE"/>
    <property type="match status" value="1"/>
</dbReference>
<dbReference type="InterPro" id="IPR030395">
    <property type="entry name" value="GP_PDE_dom"/>
</dbReference>
<dbReference type="SUPFAM" id="SSF51695">
    <property type="entry name" value="PLC-like phosphodiesterases"/>
    <property type="match status" value="1"/>
</dbReference>
<dbReference type="Gene3D" id="3.20.20.190">
    <property type="entry name" value="Phosphatidylinositol (PI) phosphodiesterase"/>
    <property type="match status" value="1"/>
</dbReference>
<dbReference type="PROSITE" id="PS51704">
    <property type="entry name" value="GP_PDE"/>
    <property type="match status" value="1"/>
</dbReference>
<dbReference type="KEGG" id="mcos:GM418_03665"/>
<accession>A0A6I6JNT3</accession>
<evidence type="ECO:0000259" key="2">
    <source>
        <dbReference type="PROSITE" id="PS51704"/>
    </source>
</evidence>
<proteinExistence type="predicted"/>
<gene>
    <name evidence="3" type="ORF">GM418_03665</name>
</gene>
<evidence type="ECO:0000256" key="1">
    <source>
        <dbReference type="SAM" id="SignalP"/>
    </source>
</evidence>
<dbReference type="Pfam" id="PF03009">
    <property type="entry name" value="GDPD"/>
    <property type="match status" value="1"/>
</dbReference>
<dbReference type="PROSITE" id="PS50007">
    <property type="entry name" value="PIPLC_X_DOMAIN"/>
    <property type="match status" value="1"/>
</dbReference>
<dbReference type="AlphaFoldDB" id="A0A6I6JNT3"/>
<dbReference type="PANTHER" id="PTHR46211:SF14">
    <property type="entry name" value="GLYCEROPHOSPHODIESTER PHOSPHODIESTERASE"/>
    <property type="match status" value="1"/>
</dbReference>
<feature type="chain" id="PRO_5026282448" evidence="1">
    <location>
        <begin position="19"/>
        <end position="279"/>
    </location>
</feature>
<keyword evidence="1" id="KW-0732">Signal</keyword>
<dbReference type="RefSeq" id="WP_158863254.1">
    <property type="nucleotide sequence ID" value="NZ_CP046401.1"/>
</dbReference>